<reference evidence="1" key="1">
    <citation type="submission" date="2013-08" db="EMBL/GenBank/DDBJ databases">
        <title>Gene expansion shapes genome architecture in the human pathogen Lichtheimia corymbifera: an evolutionary genomics analysis in the ancient terrestrial Mucorales (Mucoromycotina).</title>
        <authorList>
            <person name="Schwartze V.U."/>
            <person name="Winter S."/>
            <person name="Shelest E."/>
            <person name="Marcet-Houben M."/>
            <person name="Horn F."/>
            <person name="Wehner S."/>
            <person name="Hoffmann K."/>
            <person name="Riege K."/>
            <person name="Sammeth M."/>
            <person name="Nowrousian M."/>
            <person name="Valiante V."/>
            <person name="Linde J."/>
            <person name="Jacobsen I.D."/>
            <person name="Marz M."/>
            <person name="Brakhage A.A."/>
            <person name="Gabaldon T."/>
            <person name="Bocker S."/>
            <person name="Voigt K."/>
        </authorList>
    </citation>
    <scope>NUCLEOTIDE SEQUENCE [LARGE SCALE GENOMIC DNA]</scope>
    <source>
        <strain evidence="1">FSU 9682</strain>
    </source>
</reference>
<accession>A0A068SHU8</accession>
<dbReference type="VEuPathDB" id="FungiDB:LCOR_11657.1"/>
<gene>
    <name evidence="1" type="ORF">LCOR_11657.1</name>
</gene>
<proteinExistence type="predicted"/>
<organism evidence="1 2">
    <name type="scientific">Lichtheimia corymbifera JMRC:FSU:9682</name>
    <dbReference type="NCBI Taxonomy" id="1263082"/>
    <lineage>
        <taxon>Eukaryota</taxon>
        <taxon>Fungi</taxon>
        <taxon>Fungi incertae sedis</taxon>
        <taxon>Mucoromycota</taxon>
        <taxon>Mucoromycotina</taxon>
        <taxon>Mucoromycetes</taxon>
        <taxon>Mucorales</taxon>
        <taxon>Lichtheimiaceae</taxon>
        <taxon>Lichtheimia</taxon>
    </lineage>
</organism>
<dbReference type="EMBL" id="CBTN010000112">
    <property type="protein sequence ID" value="CDH60881.1"/>
    <property type="molecule type" value="Genomic_DNA"/>
</dbReference>
<evidence type="ECO:0000313" key="1">
    <source>
        <dbReference type="EMBL" id="CDH60881.1"/>
    </source>
</evidence>
<evidence type="ECO:0000313" key="2">
    <source>
        <dbReference type="Proteomes" id="UP000027586"/>
    </source>
</evidence>
<comment type="caution">
    <text evidence="1">The sequence shown here is derived from an EMBL/GenBank/DDBJ whole genome shotgun (WGS) entry which is preliminary data.</text>
</comment>
<keyword evidence="2" id="KW-1185">Reference proteome</keyword>
<dbReference type="AlphaFoldDB" id="A0A068SHU8"/>
<protein>
    <submittedName>
        <fullName evidence="1">Uncharacterized protein</fullName>
    </submittedName>
</protein>
<sequence length="70" mass="7974">MHHVKEDMEPWHFTNYRALLDDCCLHRDIEPTNASRLLSPEEGWDNFNSHIVVVRIEGVARIDGNGTASG</sequence>
<dbReference type="Proteomes" id="UP000027586">
    <property type="component" value="Unassembled WGS sequence"/>
</dbReference>
<name>A0A068SHU8_9FUNG</name>